<dbReference type="EMBL" id="JACBZI010000001">
    <property type="protein sequence ID" value="NYI09971.1"/>
    <property type="molecule type" value="Genomic_DNA"/>
</dbReference>
<dbReference type="Pfam" id="PF17920">
    <property type="entry name" value="TetR_C_16"/>
    <property type="match status" value="1"/>
</dbReference>
<name>A0A7Z0C4D9_9ACTN</name>
<dbReference type="InterPro" id="IPR041678">
    <property type="entry name" value="TetR_C_16"/>
</dbReference>
<dbReference type="Proteomes" id="UP000537326">
    <property type="component" value="Unassembled WGS sequence"/>
</dbReference>
<dbReference type="RefSeq" id="WP_179530876.1">
    <property type="nucleotide sequence ID" value="NZ_BAAAPP010000004.1"/>
</dbReference>
<evidence type="ECO:0000259" key="3">
    <source>
        <dbReference type="PROSITE" id="PS50977"/>
    </source>
</evidence>
<dbReference type="InterPro" id="IPR050109">
    <property type="entry name" value="HTH-type_TetR-like_transc_reg"/>
</dbReference>
<sequence length="189" mass="20141">MTVTLTTREAIARAAGALFEQHGYTGTSVRAVAAEAGVDPALVIRHFGSKEKLFLDTMDLQGHFGGATLGPLEELGERLVATLLGPGRDVRFSAYRAMVRASDSDLVRARLIDALEEMFVGPLTPRLPGPDAELRARLIGAQVAGLLDQMALVEDPVLVSVDPTLLARTYGAAIQALVAMPDRPEVHDS</sequence>
<accession>A0A7Z0C4D9</accession>
<dbReference type="SUPFAM" id="SSF46689">
    <property type="entry name" value="Homeodomain-like"/>
    <property type="match status" value="1"/>
</dbReference>
<keyword evidence="1 2" id="KW-0238">DNA-binding</keyword>
<feature type="DNA-binding region" description="H-T-H motif" evidence="2">
    <location>
        <begin position="28"/>
        <end position="47"/>
    </location>
</feature>
<evidence type="ECO:0000313" key="4">
    <source>
        <dbReference type="EMBL" id="NYI09971.1"/>
    </source>
</evidence>
<reference evidence="4 5" key="1">
    <citation type="submission" date="2020-07" db="EMBL/GenBank/DDBJ databases">
        <title>Sequencing the genomes of 1000 actinobacteria strains.</title>
        <authorList>
            <person name="Klenk H.-P."/>
        </authorList>
    </citation>
    <scope>NUCLEOTIDE SEQUENCE [LARGE SCALE GENOMIC DNA]</scope>
    <source>
        <strain evidence="4 5">DSM 18248</strain>
    </source>
</reference>
<dbReference type="PRINTS" id="PR00455">
    <property type="entry name" value="HTHTETR"/>
</dbReference>
<protein>
    <submittedName>
        <fullName evidence="4">AcrR family transcriptional regulator</fullName>
    </submittedName>
</protein>
<gene>
    <name evidence="4" type="ORF">BKA05_001486</name>
</gene>
<comment type="caution">
    <text evidence="4">The sequence shown here is derived from an EMBL/GenBank/DDBJ whole genome shotgun (WGS) entry which is preliminary data.</text>
</comment>
<dbReference type="Gene3D" id="1.10.357.10">
    <property type="entry name" value="Tetracycline Repressor, domain 2"/>
    <property type="match status" value="1"/>
</dbReference>
<dbReference type="InterPro" id="IPR036271">
    <property type="entry name" value="Tet_transcr_reg_TetR-rel_C_sf"/>
</dbReference>
<dbReference type="SUPFAM" id="SSF48498">
    <property type="entry name" value="Tetracyclin repressor-like, C-terminal domain"/>
    <property type="match status" value="1"/>
</dbReference>
<dbReference type="PANTHER" id="PTHR30055">
    <property type="entry name" value="HTH-TYPE TRANSCRIPTIONAL REGULATOR RUTR"/>
    <property type="match status" value="1"/>
</dbReference>
<keyword evidence="5" id="KW-1185">Reference proteome</keyword>
<dbReference type="AlphaFoldDB" id="A0A7Z0C4D9"/>
<evidence type="ECO:0000256" key="2">
    <source>
        <dbReference type="PROSITE-ProRule" id="PRU00335"/>
    </source>
</evidence>
<dbReference type="PANTHER" id="PTHR30055:SF235">
    <property type="entry name" value="TRANSCRIPTIONAL REGULATORY PROTEIN"/>
    <property type="match status" value="1"/>
</dbReference>
<dbReference type="GO" id="GO:0000976">
    <property type="term" value="F:transcription cis-regulatory region binding"/>
    <property type="evidence" value="ECO:0007669"/>
    <property type="project" value="TreeGrafter"/>
</dbReference>
<dbReference type="GO" id="GO:0003700">
    <property type="term" value="F:DNA-binding transcription factor activity"/>
    <property type="evidence" value="ECO:0007669"/>
    <property type="project" value="TreeGrafter"/>
</dbReference>
<dbReference type="InterPro" id="IPR001647">
    <property type="entry name" value="HTH_TetR"/>
</dbReference>
<dbReference type="InterPro" id="IPR009057">
    <property type="entry name" value="Homeodomain-like_sf"/>
</dbReference>
<evidence type="ECO:0000256" key="1">
    <source>
        <dbReference type="ARBA" id="ARBA00023125"/>
    </source>
</evidence>
<proteinExistence type="predicted"/>
<dbReference type="PROSITE" id="PS50977">
    <property type="entry name" value="HTH_TETR_2"/>
    <property type="match status" value="1"/>
</dbReference>
<feature type="domain" description="HTH tetR-type" evidence="3">
    <location>
        <begin position="5"/>
        <end position="65"/>
    </location>
</feature>
<dbReference type="Pfam" id="PF00440">
    <property type="entry name" value="TetR_N"/>
    <property type="match status" value="1"/>
</dbReference>
<organism evidence="4 5">
    <name type="scientific">Nocardioides marinus</name>
    <dbReference type="NCBI Taxonomy" id="374514"/>
    <lineage>
        <taxon>Bacteria</taxon>
        <taxon>Bacillati</taxon>
        <taxon>Actinomycetota</taxon>
        <taxon>Actinomycetes</taxon>
        <taxon>Propionibacteriales</taxon>
        <taxon>Nocardioidaceae</taxon>
        <taxon>Nocardioides</taxon>
    </lineage>
</organism>
<evidence type="ECO:0000313" key="5">
    <source>
        <dbReference type="Proteomes" id="UP000537326"/>
    </source>
</evidence>